<evidence type="ECO:0000313" key="3">
    <source>
        <dbReference type="EMBL" id="SBT05967.1"/>
    </source>
</evidence>
<gene>
    <name evidence="3" type="ORF">ACCAA_280033</name>
</gene>
<keyword evidence="1" id="KW-0378">Hydrolase</keyword>
<dbReference type="InterPro" id="IPR001650">
    <property type="entry name" value="Helicase_C-like"/>
</dbReference>
<dbReference type="InterPro" id="IPR027417">
    <property type="entry name" value="P-loop_NTPase"/>
</dbReference>
<accession>A0A1A8XNH2</accession>
<dbReference type="GO" id="GO:0016787">
    <property type="term" value="F:hydrolase activity"/>
    <property type="evidence" value="ECO:0007669"/>
    <property type="project" value="UniProtKB-KW"/>
</dbReference>
<sequence>MLDSRVTILRHSSRRGRLDTSLLTARLSSAVSYDRIAGYFLSSLLEVAGEALEKVSGKVRVVCNSDLENAIVPATGEPYLKPVRVCLFGEGDDEAVPLPPYLQNAYDAAQEFCRLLGQRVQGGGFLKTLLRRRMGSSRYAGGVNSGILIDWQFKAYSRDEIKAKVKRGEIRLLIGTDAASEGLNLQRPGSLVNLDWPWNPTRLEQRKGRIQRIGQISETQR</sequence>
<dbReference type="Pfam" id="PF00271">
    <property type="entry name" value="Helicase_C"/>
    <property type="match status" value="1"/>
</dbReference>
<dbReference type="AlphaFoldDB" id="A0A1A8XNH2"/>
<name>A0A1A8XNH2_9PROT</name>
<evidence type="ECO:0000259" key="2">
    <source>
        <dbReference type="PROSITE" id="PS51194"/>
    </source>
</evidence>
<dbReference type="PROSITE" id="PS51194">
    <property type="entry name" value="HELICASE_CTER"/>
    <property type="match status" value="1"/>
</dbReference>
<dbReference type="Gene3D" id="3.40.50.300">
    <property type="entry name" value="P-loop containing nucleotide triphosphate hydrolases"/>
    <property type="match status" value="1"/>
</dbReference>
<evidence type="ECO:0000313" key="4">
    <source>
        <dbReference type="Proteomes" id="UP000199169"/>
    </source>
</evidence>
<keyword evidence="4" id="KW-1185">Reference proteome</keyword>
<feature type="domain" description="Helicase C-terminal" evidence="2">
    <location>
        <begin position="101"/>
        <end position="221"/>
    </location>
</feature>
<proteinExistence type="predicted"/>
<dbReference type="InterPro" id="IPR049730">
    <property type="entry name" value="SNF2/RAD54-like_C"/>
</dbReference>
<evidence type="ECO:0000256" key="1">
    <source>
        <dbReference type="ARBA" id="ARBA00022801"/>
    </source>
</evidence>
<dbReference type="SMART" id="SM00490">
    <property type="entry name" value="HELICc"/>
    <property type="match status" value="1"/>
</dbReference>
<dbReference type="GO" id="GO:0004386">
    <property type="term" value="F:helicase activity"/>
    <property type="evidence" value="ECO:0007669"/>
    <property type="project" value="UniProtKB-KW"/>
</dbReference>
<dbReference type="Proteomes" id="UP000199169">
    <property type="component" value="Unassembled WGS sequence"/>
</dbReference>
<dbReference type="EMBL" id="FLQX01000103">
    <property type="protein sequence ID" value="SBT05967.1"/>
    <property type="molecule type" value="Genomic_DNA"/>
</dbReference>
<reference evidence="3 4" key="1">
    <citation type="submission" date="2016-06" db="EMBL/GenBank/DDBJ databases">
        <authorList>
            <person name="Kjaerup R.B."/>
            <person name="Dalgaard T.S."/>
            <person name="Juul-Madsen H.R."/>
        </authorList>
    </citation>
    <scope>NUCLEOTIDE SEQUENCE [LARGE SCALE GENOMIC DNA]</scope>
    <source>
        <strain evidence="3">3</strain>
    </source>
</reference>
<organism evidence="3 4">
    <name type="scientific">Candidatus Accumulibacter aalborgensis</name>
    <dbReference type="NCBI Taxonomy" id="1860102"/>
    <lineage>
        <taxon>Bacteria</taxon>
        <taxon>Pseudomonadati</taxon>
        <taxon>Pseudomonadota</taxon>
        <taxon>Betaproteobacteria</taxon>
        <taxon>Candidatus Accumulibacter</taxon>
    </lineage>
</organism>
<dbReference type="CDD" id="cd18793">
    <property type="entry name" value="SF2_C_SNF"/>
    <property type="match status" value="1"/>
</dbReference>
<protein>
    <recommendedName>
        <fullName evidence="2">Helicase C-terminal domain-containing protein</fullName>
    </recommendedName>
</protein>
<dbReference type="STRING" id="1860102.ACCAA_280033"/>
<dbReference type="SUPFAM" id="SSF52540">
    <property type="entry name" value="P-loop containing nucleoside triphosphate hydrolases"/>
    <property type="match status" value="1"/>
</dbReference>